<dbReference type="EMBL" id="CAXLJM020000068">
    <property type="protein sequence ID" value="CAL8124457.1"/>
    <property type="molecule type" value="Genomic_DNA"/>
</dbReference>
<comment type="caution">
    <text evidence="2">The sequence shown here is derived from an EMBL/GenBank/DDBJ whole genome shotgun (WGS) entry which is preliminary data.</text>
</comment>
<reference evidence="2 3" key="1">
    <citation type="submission" date="2024-08" db="EMBL/GenBank/DDBJ databases">
        <authorList>
            <person name="Cucini C."/>
            <person name="Frati F."/>
        </authorList>
    </citation>
    <scope>NUCLEOTIDE SEQUENCE [LARGE SCALE GENOMIC DNA]</scope>
</reference>
<protein>
    <recommendedName>
        <fullName evidence="1">Death domain-containing protein</fullName>
    </recommendedName>
</protein>
<name>A0ABP1RD90_9HEXA</name>
<evidence type="ECO:0000259" key="1">
    <source>
        <dbReference type="PROSITE" id="PS50017"/>
    </source>
</evidence>
<organism evidence="2 3">
    <name type="scientific">Orchesella dallaii</name>
    <dbReference type="NCBI Taxonomy" id="48710"/>
    <lineage>
        <taxon>Eukaryota</taxon>
        <taxon>Metazoa</taxon>
        <taxon>Ecdysozoa</taxon>
        <taxon>Arthropoda</taxon>
        <taxon>Hexapoda</taxon>
        <taxon>Collembola</taxon>
        <taxon>Entomobryomorpha</taxon>
        <taxon>Entomobryoidea</taxon>
        <taxon>Orchesellidae</taxon>
        <taxon>Orchesellinae</taxon>
        <taxon>Orchesella</taxon>
    </lineage>
</organism>
<evidence type="ECO:0000313" key="3">
    <source>
        <dbReference type="Proteomes" id="UP001642540"/>
    </source>
</evidence>
<dbReference type="InterPro" id="IPR000488">
    <property type="entry name" value="Death_dom"/>
</dbReference>
<evidence type="ECO:0000313" key="2">
    <source>
        <dbReference type="EMBL" id="CAL8124457.1"/>
    </source>
</evidence>
<proteinExistence type="predicted"/>
<dbReference type="PROSITE" id="PS50017">
    <property type="entry name" value="DEATH_DOMAIN"/>
    <property type="match status" value="1"/>
</dbReference>
<accession>A0ABP1RD90</accession>
<keyword evidence="3" id="KW-1185">Reference proteome</keyword>
<gene>
    <name evidence="2" type="ORF">ODALV1_LOCUS20618</name>
</gene>
<feature type="domain" description="Death" evidence="1">
    <location>
        <begin position="51"/>
        <end position="134"/>
    </location>
</feature>
<sequence length="149" mass="17045">MSRDGDGGDKSSGQAQITLMNSEKSYTVLEVGDVLLRYCPSSDQLWLKLIQVARSLKIPDDQVFRLNTKLCWPKVMELFGTRTEGEGLITPTEALFQILEIWQNFTVKPTLTTLIDALDTNELHDCSDALRKHFNEFDDEYARIKFLNK</sequence>
<dbReference type="Proteomes" id="UP001642540">
    <property type="component" value="Unassembled WGS sequence"/>
</dbReference>